<dbReference type="RefSeq" id="WP_013702043.1">
    <property type="nucleotide sequence ID" value="NC_015385.1"/>
</dbReference>
<sequence length="914" mass="105141">MSEELENSVREMLKAETWTRAGITNFTKNNIEELEKVLDECRNQNCEYAIKDICDEQLAHTKDSIVALYLSGMIAMRTGSVDTSSLYALFDIFEKNHKESLVEYLCNSILEDDPQNKLALRKLADYYKASNDDRIWELYEKIVKLDFEEAEMARILAERYDSQGNREAAINYYKKALLRFVAAKNIGSAKAIWSILVSYIPEELDFFMLVQRKIAKTISEDKSAILMQELYAYYKETAKWDTAISILKLILEIDSKDSWARKEITECFRGKYADHSHLEDYIKSSNLNQSFRNVFEAINDFEKHIAFDAKNYVYHRTWGVGIISKVEGDILTINFGKKTGVHTMSLKMAVSALQPLAKDHIKVYKKTVKHEELVKKVKSDIPWTLKTIIKSYNNNCDEKHIKAELVPSILKDAVKDKDGKTKGSSEWTSWHAKAQKILAEAPFCVNPNDANFYTVRDRELSKSERLANEFKANKEFFPRIDIMARYLEAIEDPSDDQFSEMFSYFANYLKAFTSVNEQTVASYLVVQEIVKRISALENPAKFTFAELYSEIENPREMYTKLKDTKNTHLKKMFLANIKMLPDWDSQYTFLFPTVLDKNLIAEIISAGKKEKAVRLVQDIFNDYRSNRNAVNYFISKCKTEEWFVEAKISEEKQLVTLVNIISVCNREKNNHVNTVENTKTIKEATSLLFGNKLNEDKNPMLEYMLSNSTDVITRMYTMVSDLSELELQYKAALRNGILKKYPNFKFQEAEIKQEAPKGLLVTTKMLDVKRSLAEDIEKVQLPKVAAEIGEAKEKGDLKENAEYIAAKEAQHRLNVQLSKLKEELSRAVVFDPTTATTSLVSFGTKVTLHNNLENNEVVYTILGPWESNVDEGIISYLSPLGNNLLDMKNGEQRAFTINDHKYDYTVKSIEAAEV</sequence>
<protein>
    <submittedName>
        <fullName evidence="6">Transcription elongation factor, GreA/GreB, N-terminal</fullName>
    </submittedName>
</protein>
<dbReference type="GO" id="GO:0003677">
    <property type="term" value="F:DNA binding"/>
    <property type="evidence" value="ECO:0007669"/>
    <property type="project" value="InterPro"/>
</dbReference>
<dbReference type="Gene3D" id="1.10.287.180">
    <property type="entry name" value="Transcription elongation factor, GreA/GreB, N-terminal domain"/>
    <property type="match status" value="1"/>
</dbReference>
<keyword evidence="6" id="KW-0648">Protein biosynthesis</keyword>
<dbReference type="HOGENOM" id="CLU_322611_0_0_12"/>
<dbReference type="GeneID" id="302999012"/>
<dbReference type="Gene3D" id="3.10.50.30">
    <property type="entry name" value="Transcription elongation factor, GreA/GreB, C-terminal domain"/>
    <property type="match status" value="1"/>
</dbReference>
<feature type="domain" description="Transcription elongation factor GreA/GreB N-terminal" evidence="5">
    <location>
        <begin position="761"/>
        <end position="829"/>
    </location>
</feature>
<dbReference type="InterPro" id="IPR011990">
    <property type="entry name" value="TPR-like_helical_dom_sf"/>
</dbReference>
<dbReference type="Pfam" id="PF01272">
    <property type="entry name" value="GreA_GreB"/>
    <property type="match status" value="1"/>
</dbReference>
<dbReference type="GO" id="GO:0003746">
    <property type="term" value="F:translation elongation factor activity"/>
    <property type="evidence" value="ECO:0007669"/>
    <property type="project" value="UniProtKB-KW"/>
</dbReference>
<dbReference type="AlphaFoldDB" id="F2NSI8"/>
<comment type="similarity">
    <text evidence="1">Belongs to the GreA/GreB family.</text>
</comment>
<evidence type="ECO:0000259" key="5">
    <source>
        <dbReference type="Pfam" id="PF03449"/>
    </source>
</evidence>
<dbReference type="EMBL" id="CP002631">
    <property type="protein sequence ID" value="AEB14762.1"/>
    <property type="molecule type" value="Genomic_DNA"/>
</dbReference>
<dbReference type="eggNOG" id="COG1747">
    <property type="taxonomic scope" value="Bacteria"/>
</dbReference>
<reference evidence="6 7" key="1">
    <citation type="journal article" date="2011" name="Stand. Genomic Sci.">
        <title>Complete genome sequence of Treponema succinifaciens type strain (6091).</title>
        <authorList>
            <person name="Han C."/>
            <person name="Gronow S."/>
            <person name="Teshima H."/>
            <person name="Lapidus A."/>
            <person name="Nolan M."/>
            <person name="Lucas S."/>
            <person name="Hammon N."/>
            <person name="Deshpande S."/>
            <person name="Cheng J.F."/>
            <person name="Zeytun A."/>
            <person name="Tapia R."/>
            <person name="Goodwin L."/>
            <person name="Pitluck S."/>
            <person name="Liolios K."/>
            <person name="Pagani I."/>
            <person name="Ivanova N."/>
            <person name="Mavromatis K."/>
            <person name="Mikhailova N."/>
            <person name="Huntemann M."/>
            <person name="Pati A."/>
            <person name="Chen A."/>
            <person name="Palaniappan K."/>
            <person name="Land M."/>
            <person name="Hauser L."/>
            <person name="Brambilla E.M."/>
            <person name="Rohde M."/>
            <person name="Goker M."/>
            <person name="Woyke T."/>
            <person name="Bristow J."/>
            <person name="Eisen J.A."/>
            <person name="Markowitz V."/>
            <person name="Hugenholtz P."/>
            <person name="Kyrpides N.C."/>
            <person name="Klenk H.P."/>
            <person name="Detter J.C."/>
        </authorList>
    </citation>
    <scope>NUCLEOTIDE SEQUENCE [LARGE SCALE GENOMIC DNA]</scope>
    <source>
        <strain evidence="7">ATCC 33096 / DSM 2489 / 6091</strain>
    </source>
</reference>
<dbReference type="SUPFAM" id="SSF46557">
    <property type="entry name" value="GreA transcript cleavage protein, N-terminal domain"/>
    <property type="match status" value="1"/>
</dbReference>
<dbReference type="SUPFAM" id="SSF48452">
    <property type="entry name" value="TPR-like"/>
    <property type="match status" value="2"/>
</dbReference>
<dbReference type="OrthoDB" id="9808774at2"/>
<keyword evidence="2" id="KW-0805">Transcription regulation</keyword>
<dbReference type="InterPro" id="IPR018151">
    <property type="entry name" value="TF_GreA/GreB_CS"/>
</dbReference>
<dbReference type="STRING" id="869209.Tresu_1873"/>
<evidence type="ECO:0000313" key="6">
    <source>
        <dbReference type="EMBL" id="AEB14762.1"/>
    </source>
</evidence>
<keyword evidence="7" id="KW-1185">Reference proteome</keyword>
<name>F2NSI8_TRES6</name>
<dbReference type="InterPro" id="IPR022691">
    <property type="entry name" value="Tscrpt_elong_fac_GreA/B_N"/>
</dbReference>
<dbReference type="InterPro" id="IPR023459">
    <property type="entry name" value="Tscrpt_elong_fac_GreA/B_fam"/>
</dbReference>
<evidence type="ECO:0000256" key="2">
    <source>
        <dbReference type="ARBA" id="ARBA00023015"/>
    </source>
</evidence>
<dbReference type="InterPro" id="IPR036953">
    <property type="entry name" value="GreA/GreB_C_sf"/>
</dbReference>
<dbReference type="eggNOG" id="COG0782">
    <property type="taxonomic scope" value="Bacteria"/>
</dbReference>
<dbReference type="GO" id="GO:0032784">
    <property type="term" value="P:regulation of DNA-templated transcription elongation"/>
    <property type="evidence" value="ECO:0007669"/>
    <property type="project" value="InterPro"/>
</dbReference>
<reference evidence="7" key="2">
    <citation type="submission" date="2011-04" db="EMBL/GenBank/DDBJ databases">
        <title>The complete genome of chromosome of Treponema succinifaciens DSM 2489.</title>
        <authorList>
            <person name="Lucas S."/>
            <person name="Copeland A."/>
            <person name="Lapidus A."/>
            <person name="Bruce D."/>
            <person name="Goodwin L."/>
            <person name="Pitluck S."/>
            <person name="Peters L."/>
            <person name="Kyrpides N."/>
            <person name="Mavromatis K."/>
            <person name="Ivanova N."/>
            <person name="Ovchinnikova G."/>
            <person name="Teshima H."/>
            <person name="Detter J.C."/>
            <person name="Tapia R."/>
            <person name="Han C."/>
            <person name="Land M."/>
            <person name="Hauser L."/>
            <person name="Markowitz V."/>
            <person name="Cheng J.-F."/>
            <person name="Hugenholtz P."/>
            <person name="Woyke T."/>
            <person name="Wu D."/>
            <person name="Gronow S."/>
            <person name="Wellnitz S."/>
            <person name="Brambilla E."/>
            <person name="Klenk H.-P."/>
            <person name="Eisen J.A."/>
        </authorList>
    </citation>
    <scope>NUCLEOTIDE SEQUENCE [LARGE SCALE GENOMIC DNA]</scope>
    <source>
        <strain evidence="7">ATCC 33096 / DSM 2489 / 6091</strain>
    </source>
</reference>
<dbReference type="Proteomes" id="UP000006852">
    <property type="component" value="Chromosome"/>
</dbReference>
<dbReference type="InterPro" id="IPR001437">
    <property type="entry name" value="Tscrpt_elong_fac_GreA/B_C"/>
</dbReference>
<evidence type="ECO:0000259" key="4">
    <source>
        <dbReference type="Pfam" id="PF01272"/>
    </source>
</evidence>
<evidence type="ECO:0000313" key="7">
    <source>
        <dbReference type="Proteomes" id="UP000006852"/>
    </source>
</evidence>
<dbReference type="GO" id="GO:0006354">
    <property type="term" value="P:DNA-templated transcription elongation"/>
    <property type="evidence" value="ECO:0007669"/>
    <property type="project" value="TreeGrafter"/>
</dbReference>
<dbReference type="PANTHER" id="PTHR30437">
    <property type="entry name" value="TRANSCRIPTION ELONGATION FACTOR GREA"/>
    <property type="match status" value="1"/>
</dbReference>
<feature type="domain" description="Transcription elongation factor GreA/GreB C-terminal" evidence="4">
    <location>
        <begin position="838"/>
        <end position="910"/>
    </location>
</feature>
<keyword evidence="6" id="KW-0251">Elongation factor</keyword>
<organism evidence="6 7">
    <name type="scientific">Treponema succinifaciens (strain ATCC 33096 / DSM 2489 / 6091)</name>
    <dbReference type="NCBI Taxonomy" id="869209"/>
    <lineage>
        <taxon>Bacteria</taxon>
        <taxon>Pseudomonadati</taxon>
        <taxon>Spirochaetota</taxon>
        <taxon>Spirochaetia</taxon>
        <taxon>Spirochaetales</taxon>
        <taxon>Treponemataceae</taxon>
        <taxon>Treponema</taxon>
    </lineage>
</organism>
<proteinExistence type="inferred from homology"/>
<gene>
    <name evidence="6" type="ordered locus">Tresu_1873</name>
</gene>
<evidence type="ECO:0000256" key="3">
    <source>
        <dbReference type="ARBA" id="ARBA00023163"/>
    </source>
</evidence>
<evidence type="ECO:0000256" key="1">
    <source>
        <dbReference type="ARBA" id="ARBA00008213"/>
    </source>
</evidence>
<dbReference type="SUPFAM" id="SSF54534">
    <property type="entry name" value="FKBP-like"/>
    <property type="match status" value="1"/>
</dbReference>
<dbReference type="Pfam" id="PF03449">
    <property type="entry name" value="GreA_GreB_N"/>
    <property type="match status" value="1"/>
</dbReference>
<dbReference type="PANTHER" id="PTHR30437:SF4">
    <property type="entry name" value="TRANSCRIPTION ELONGATION FACTOR GREA"/>
    <property type="match status" value="1"/>
</dbReference>
<dbReference type="GO" id="GO:0070063">
    <property type="term" value="F:RNA polymerase binding"/>
    <property type="evidence" value="ECO:0007669"/>
    <property type="project" value="InterPro"/>
</dbReference>
<dbReference type="NCBIfam" id="NF011309">
    <property type="entry name" value="PRK14720.1"/>
    <property type="match status" value="1"/>
</dbReference>
<keyword evidence="3" id="KW-0804">Transcription</keyword>
<dbReference type="InterPro" id="IPR036805">
    <property type="entry name" value="Tscrpt_elong_fac_GreA/B_N_sf"/>
</dbReference>
<accession>F2NSI8</accession>
<dbReference type="KEGG" id="tsu:Tresu_1873"/>
<dbReference type="PROSITE" id="PS00830">
    <property type="entry name" value="GREAB_2"/>
    <property type="match status" value="1"/>
</dbReference>
<dbReference type="Gene3D" id="1.25.40.10">
    <property type="entry name" value="Tetratricopeptide repeat domain"/>
    <property type="match status" value="1"/>
</dbReference>